<feature type="compositionally biased region" description="Polar residues" evidence="1">
    <location>
        <begin position="128"/>
        <end position="137"/>
    </location>
</feature>
<feature type="compositionally biased region" description="Polar residues" evidence="1">
    <location>
        <begin position="718"/>
        <end position="735"/>
    </location>
</feature>
<evidence type="ECO:0000256" key="1">
    <source>
        <dbReference type="SAM" id="MobiDB-lite"/>
    </source>
</evidence>
<reference evidence="2 3" key="1">
    <citation type="submission" date="2023-01" db="EMBL/GenBank/DDBJ databases">
        <title>Analysis of 21 Apiospora genomes using comparative genomics revels a genus with tremendous synthesis potential of carbohydrate active enzymes and secondary metabolites.</title>
        <authorList>
            <person name="Sorensen T."/>
        </authorList>
    </citation>
    <scope>NUCLEOTIDE SEQUENCE [LARGE SCALE GENOMIC DNA]</scope>
    <source>
        <strain evidence="2 3">CBS 20057</strain>
    </source>
</reference>
<feature type="region of interest" description="Disordered" evidence="1">
    <location>
        <begin position="81"/>
        <end position="161"/>
    </location>
</feature>
<feature type="compositionally biased region" description="Acidic residues" evidence="1">
    <location>
        <begin position="93"/>
        <end position="102"/>
    </location>
</feature>
<gene>
    <name evidence="2" type="ORF">PG991_000240</name>
</gene>
<feature type="compositionally biased region" description="Polar residues" evidence="1">
    <location>
        <begin position="195"/>
        <end position="209"/>
    </location>
</feature>
<evidence type="ECO:0000313" key="3">
    <source>
        <dbReference type="Proteomes" id="UP001396898"/>
    </source>
</evidence>
<feature type="compositionally biased region" description="Basic and acidic residues" evidence="1">
    <location>
        <begin position="329"/>
        <end position="339"/>
    </location>
</feature>
<feature type="compositionally biased region" description="Basic and acidic residues" evidence="1">
    <location>
        <begin position="271"/>
        <end position="288"/>
    </location>
</feature>
<feature type="region of interest" description="Disordered" evidence="1">
    <location>
        <begin position="189"/>
        <end position="495"/>
    </location>
</feature>
<feature type="compositionally biased region" description="Low complexity" evidence="1">
    <location>
        <begin position="682"/>
        <end position="710"/>
    </location>
</feature>
<feature type="compositionally biased region" description="Low complexity" evidence="1">
    <location>
        <begin position="829"/>
        <end position="838"/>
    </location>
</feature>
<feature type="compositionally biased region" description="Basic residues" evidence="1">
    <location>
        <begin position="218"/>
        <end position="240"/>
    </location>
</feature>
<feature type="compositionally biased region" description="Basic and acidic residues" evidence="1">
    <location>
        <begin position="748"/>
        <end position="759"/>
    </location>
</feature>
<feature type="compositionally biased region" description="Polar residues" evidence="1">
    <location>
        <begin position="643"/>
        <end position="653"/>
    </location>
</feature>
<feature type="compositionally biased region" description="Low complexity" evidence="1">
    <location>
        <begin position="481"/>
        <end position="495"/>
    </location>
</feature>
<feature type="region of interest" description="Disordered" evidence="1">
    <location>
        <begin position="814"/>
        <end position="861"/>
    </location>
</feature>
<protein>
    <recommendedName>
        <fullName evidence="4">Apopolysialoglycoprotein</fullName>
    </recommendedName>
</protein>
<feature type="compositionally biased region" description="Acidic residues" evidence="1">
    <location>
        <begin position="290"/>
        <end position="318"/>
    </location>
</feature>
<feature type="compositionally biased region" description="Low complexity" evidence="1">
    <location>
        <begin position="761"/>
        <end position="775"/>
    </location>
</feature>
<feature type="compositionally biased region" description="Polar residues" evidence="1">
    <location>
        <begin position="1"/>
        <end position="12"/>
    </location>
</feature>
<proteinExistence type="predicted"/>
<evidence type="ECO:0000313" key="2">
    <source>
        <dbReference type="EMBL" id="KAK8040452.1"/>
    </source>
</evidence>
<feature type="compositionally biased region" description="Basic and acidic residues" evidence="1">
    <location>
        <begin position="103"/>
        <end position="115"/>
    </location>
</feature>
<feature type="compositionally biased region" description="Polar residues" evidence="1">
    <location>
        <begin position="146"/>
        <end position="161"/>
    </location>
</feature>
<dbReference type="Proteomes" id="UP001396898">
    <property type="component" value="Unassembled WGS sequence"/>
</dbReference>
<feature type="region of interest" description="Disordered" evidence="1">
    <location>
        <begin position="1"/>
        <end position="20"/>
    </location>
</feature>
<comment type="caution">
    <text evidence="2">The sequence shown here is derived from an EMBL/GenBank/DDBJ whole genome shotgun (WGS) entry which is preliminary data.</text>
</comment>
<evidence type="ECO:0008006" key="4">
    <source>
        <dbReference type="Google" id="ProtNLM"/>
    </source>
</evidence>
<sequence length="861" mass="90253">MAPNFRTNTQTRRGARGAYVEHDDFEGLPVRQWRQEWISVAPPPPAETTQKSDIWDVELPHGMPKDSQLLPQHTQELLRAARSGRLYKRPAPVEEEDADADAAPEKAEKKEEDQSTKGFMIKAWKQIPRTSEGSTVSHLAKRRKNTVTLSSSLPAGLTSGPTVTKATVRRVDAAGNPYTQEVTLAEGQPVDGEIISTTVVPAPNTNVNPDGTAAPTPVKRRPPPPKRKPKGPGRGRKKKLPLPASTRPEPSGVPGAVPADGPKPETAGADVVKKDGTNDEQNEHKNQDTEMGEADDDDDGSDDGEDGEEGGDDEEGELPDTANGTPAAQDKESSVDQDMKNSPSVEPPVITAPPIDPDAMDISAPEEPLSAATIPPLQPPSHLMASRLEGSPLKNVLSIPSPTEAAPAQPPPVSPPAAASTTEERPVSPPTETKSDPIPAPVESVEKPLEQPVVPTEQPDIKHDESAEPQPSADVTMMDFTTTTTDPAAGPETTAEATAEAVSEVLSETVAEALPELAPEAAPEVAPEAVSEALPDAAPEAAPEAVTEATLEAASEIMPEGVSDTVLEDVAEAIPEAAPEVITESASEVVPAAEPPSGMEGIEIETSFEIPRVSESNASPPKETPADPTPEQEPVKAPEDVKQQSPSEAPQTSEDPKLDIEPLPTVSEQTMPTEPVSAGTSEQPLPAAEPQQQISEPVAPVPEAQAEEPATSLPPLNPVQTSELVQDLQAPTNEPASPDLLGGLEAVLDSHRSDSKELPGSEQPSAEATAEAEPTVPSDLVPTGQPEPVAPVEAPVEVPVEVPIESSVVETLVEAPVDAPEQTTEEAAPDAPAAAAAETETKTEPAQVEEKTAEQKPDDAN</sequence>
<feature type="compositionally biased region" description="Basic and acidic residues" evidence="1">
    <location>
        <begin position="839"/>
        <end position="861"/>
    </location>
</feature>
<organism evidence="2 3">
    <name type="scientific">Apiospora marii</name>
    <dbReference type="NCBI Taxonomy" id="335849"/>
    <lineage>
        <taxon>Eukaryota</taxon>
        <taxon>Fungi</taxon>
        <taxon>Dikarya</taxon>
        <taxon>Ascomycota</taxon>
        <taxon>Pezizomycotina</taxon>
        <taxon>Sordariomycetes</taxon>
        <taxon>Xylariomycetidae</taxon>
        <taxon>Amphisphaeriales</taxon>
        <taxon>Apiosporaceae</taxon>
        <taxon>Apiospora</taxon>
    </lineage>
</organism>
<feature type="compositionally biased region" description="Basic and acidic residues" evidence="1">
    <location>
        <begin position="633"/>
        <end position="642"/>
    </location>
</feature>
<feature type="region of interest" description="Disordered" evidence="1">
    <location>
        <begin position="582"/>
        <end position="790"/>
    </location>
</feature>
<name>A0ABR1T1I7_9PEZI</name>
<dbReference type="EMBL" id="JAQQWI010000001">
    <property type="protein sequence ID" value="KAK8040452.1"/>
    <property type="molecule type" value="Genomic_DNA"/>
</dbReference>
<feature type="region of interest" description="Disordered" evidence="1">
    <location>
        <begin position="517"/>
        <end position="546"/>
    </location>
</feature>
<accession>A0ABR1T1I7</accession>
<keyword evidence="3" id="KW-1185">Reference proteome</keyword>